<dbReference type="RefSeq" id="WP_031576252.1">
    <property type="nucleotide sequence ID" value="NZ_FNDZ01000004.1"/>
</dbReference>
<dbReference type="Proteomes" id="UP000183255">
    <property type="component" value="Unassembled WGS sequence"/>
</dbReference>
<sequence length="141" mass="15074">MDDLFVKLTTRMILPFIQLYGLYVIIHGHVSPGGGFSGGAIYAASIVLYTLAFGLKKGKERMPHGLSSKIETGGILVYILVGLSGIFLGYTFLTNIEAGFPIGTFGKVLSAGLIPVVTFAIGLKVMSTIVTLFHTMLEEDS</sequence>
<dbReference type="InterPro" id="IPR007182">
    <property type="entry name" value="MnhB"/>
</dbReference>
<evidence type="ECO:0000313" key="9">
    <source>
        <dbReference type="EMBL" id="SDI74120.1"/>
    </source>
</evidence>
<evidence type="ECO:0000256" key="5">
    <source>
        <dbReference type="ARBA" id="ARBA00022989"/>
    </source>
</evidence>
<dbReference type="NCBIfam" id="NF006248">
    <property type="entry name" value="PRK08386.1"/>
    <property type="match status" value="1"/>
</dbReference>
<keyword evidence="5 7" id="KW-1133">Transmembrane helix</keyword>
<evidence type="ECO:0000256" key="3">
    <source>
        <dbReference type="ARBA" id="ARBA00022475"/>
    </source>
</evidence>
<evidence type="ECO:0000313" key="10">
    <source>
        <dbReference type="Proteomes" id="UP000183255"/>
    </source>
</evidence>
<dbReference type="Pfam" id="PF04039">
    <property type="entry name" value="MnhB"/>
    <property type="match status" value="1"/>
</dbReference>
<feature type="transmembrane region" description="Helical" evidence="7">
    <location>
        <begin position="36"/>
        <end position="55"/>
    </location>
</feature>
<evidence type="ECO:0000256" key="6">
    <source>
        <dbReference type="ARBA" id="ARBA00023136"/>
    </source>
</evidence>
<dbReference type="EMBL" id="FNDZ01000004">
    <property type="protein sequence ID" value="SDI74120.1"/>
    <property type="molecule type" value="Genomic_DNA"/>
</dbReference>
<evidence type="ECO:0000256" key="1">
    <source>
        <dbReference type="ARBA" id="ARBA00004651"/>
    </source>
</evidence>
<proteinExistence type="inferred from homology"/>
<evidence type="ECO:0000256" key="2">
    <source>
        <dbReference type="ARBA" id="ARBA00009425"/>
    </source>
</evidence>
<comment type="subcellular location">
    <subcellularLocation>
        <location evidence="1">Cell membrane</location>
        <topology evidence="1">Multi-pass membrane protein</topology>
    </subcellularLocation>
</comment>
<protein>
    <submittedName>
        <fullName evidence="9">Multicomponent Na+:H+ antiporter subunit B</fullName>
    </submittedName>
</protein>
<dbReference type="PANTHER" id="PTHR33932:SF4">
    <property type="entry name" value="NA(+)_H(+) ANTIPORTER SUBUNIT B"/>
    <property type="match status" value="1"/>
</dbReference>
<gene>
    <name evidence="9" type="ORF">SAMN05421804_10466</name>
</gene>
<comment type="similarity">
    <text evidence="2">Belongs to the CPA3 antiporters (TC 2.A.63) subunit B family.</text>
</comment>
<feature type="transmembrane region" description="Helical" evidence="7">
    <location>
        <begin position="12"/>
        <end position="30"/>
    </location>
</feature>
<evidence type="ECO:0000256" key="4">
    <source>
        <dbReference type="ARBA" id="ARBA00022692"/>
    </source>
</evidence>
<dbReference type="AlphaFoldDB" id="A0A1G8N3F6"/>
<accession>A0A1G8N3F6</accession>
<dbReference type="PANTHER" id="PTHR33932">
    <property type="entry name" value="NA(+)/H(+) ANTIPORTER SUBUNIT B"/>
    <property type="match status" value="1"/>
</dbReference>
<dbReference type="GO" id="GO:0005886">
    <property type="term" value="C:plasma membrane"/>
    <property type="evidence" value="ECO:0007669"/>
    <property type="project" value="UniProtKB-SubCell"/>
</dbReference>
<feature type="domain" description="Na+/H+ antiporter MnhB subunit-related protein" evidence="8">
    <location>
        <begin position="6"/>
        <end position="130"/>
    </location>
</feature>
<evidence type="ECO:0000256" key="7">
    <source>
        <dbReference type="SAM" id="Phobius"/>
    </source>
</evidence>
<name>A0A1G8N3F6_9CLOT</name>
<keyword evidence="4 7" id="KW-0812">Transmembrane</keyword>
<evidence type="ECO:0000259" key="8">
    <source>
        <dbReference type="Pfam" id="PF04039"/>
    </source>
</evidence>
<keyword evidence="6 7" id="KW-0472">Membrane</keyword>
<organism evidence="9 10">
    <name type="scientific">Proteiniclasticum ruminis</name>
    <dbReference type="NCBI Taxonomy" id="398199"/>
    <lineage>
        <taxon>Bacteria</taxon>
        <taxon>Bacillati</taxon>
        <taxon>Bacillota</taxon>
        <taxon>Clostridia</taxon>
        <taxon>Eubacteriales</taxon>
        <taxon>Clostridiaceae</taxon>
        <taxon>Proteiniclasticum</taxon>
    </lineage>
</organism>
<dbReference type="InterPro" id="IPR050622">
    <property type="entry name" value="CPA3_antiporter_subunitB"/>
</dbReference>
<feature type="transmembrane region" description="Helical" evidence="7">
    <location>
        <begin position="75"/>
        <end position="93"/>
    </location>
</feature>
<keyword evidence="3" id="KW-1003">Cell membrane</keyword>
<reference evidence="9 10" key="1">
    <citation type="submission" date="2016-10" db="EMBL/GenBank/DDBJ databases">
        <authorList>
            <person name="de Groot N.N."/>
        </authorList>
    </citation>
    <scope>NUCLEOTIDE SEQUENCE [LARGE SCALE GENOMIC DNA]</scope>
    <source>
        <strain evidence="9 10">CGMCC 1.5058</strain>
    </source>
</reference>
<feature type="transmembrane region" description="Helical" evidence="7">
    <location>
        <begin position="113"/>
        <end position="133"/>
    </location>
</feature>